<dbReference type="GO" id="GO:0022857">
    <property type="term" value="F:transmembrane transporter activity"/>
    <property type="evidence" value="ECO:0007669"/>
    <property type="project" value="UniProtKB-UniRule"/>
</dbReference>
<comment type="subcellular location">
    <subcellularLocation>
        <location evidence="1 9">Cell inner membrane</location>
        <topology evidence="1 9">Multi-pass membrane protein</topology>
    </subcellularLocation>
</comment>
<evidence type="ECO:0000313" key="12">
    <source>
        <dbReference type="Proteomes" id="UP000190135"/>
    </source>
</evidence>
<dbReference type="EMBL" id="FUXL01000003">
    <property type="protein sequence ID" value="SJZ84944.1"/>
    <property type="molecule type" value="Genomic_DNA"/>
</dbReference>
<evidence type="ECO:0000256" key="4">
    <source>
        <dbReference type="ARBA" id="ARBA00022519"/>
    </source>
</evidence>
<dbReference type="GO" id="GO:0015740">
    <property type="term" value="P:C4-dicarboxylate transport"/>
    <property type="evidence" value="ECO:0007669"/>
    <property type="project" value="TreeGrafter"/>
</dbReference>
<gene>
    <name evidence="11" type="ORF">SAMN05428963_103274</name>
</gene>
<dbReference type="PANTHER" id="PTHR35011">
    <property type="entry name" value="2,3-DIKETO-L-GULONATE TRAP TRANSPORTER SMALL PERMEASE PROTEIN YIAM"/>
    <property type="match status" value="1"/>
</dbReference>
<sequence>MRFARLVLDRLAGGLCCVVLAIMIVVVTWQVFSRYVLNDPSTFSEELLRFGVIWLSLIGAAYVTGRNKHMSVDLLKEMLGGNGRKVLNLVIQVGFFIFAVAVLIVGGMHAVNIAGSQYTAVLQVPMGLIYAALPTSGVLMAAYSVLNLVDELTGKPMPEPTIEKNSVMGE</sequence>
<keyword evidence="12" id="KW-1185">Reference proteome</keyword>
<comment type="similarity">
    <text evidence="8 9">Belongs to the TRAP transporter small permease family.</text>
</comment>
<evidence type="ECO:0000256" key="6">
    <source>
        <dbReference type="ARBA" id="ARBA00022989"/>
    </source>
</evidence>
<evidence type="ECO:0000256" key="3">
    <source>
        <dbReference type="ARBA" id="ARBA00022475"/>
    </source>
</evidence>
<keyword evidence="7 9" id="KW-0472">Membrane</keyword>
<dbReference type="InterPro" id="IPR055348">
    <property type="entry name" value="DctQ"/>
</dbReference>
<keyword evidence="6 9" id="KW-1133">Transmembrane helix</keyword>
<feature type="transmembrane region" description="Helical" evidence="9">
    <location>
        <begin position="128"/>
        <end position="149"/>
    </location>
</feature>
<keyword evidence="5 9" id="KW-0812">Transmembrane</keyword>
<evidence type="ECO:0000256" key="8">
    <source>
        <dbReference type="ARBA" id="ARBA00038436"/>
    </source>
</evidence>
<keyword evidence="4 9" id="KW-0997">Cell inner membrane</keyword>
<dbReference type="AlphaFoldDB" id="A0A1T4P064"/>
<organism evidence="11 12">
    <name type="scientific">Consotaella salsifontis</name>
    <dbReference type="NCBI Taxonomy" id="1365950"/>
    <lineage>
        <taxon>Bacteria</taxon>
        <taxon>Pseudomonadati</taxon>
        <taxon>Pseudomonadota</taxon>
        <taxon>Alphaproteobacteria</taxon>
        <taxon>Hyphomicrobiales</taxon>
        <taxon>Aurantimonadaceae</taxon>
        <taxon>Consotaella</taxon>
    </lineage>
</organism>
<dbReference type="Pfam" id="PF04290">
    <property type="entry name" value="DctQ"/>
    <property type="match status" value="1"/>
</dbReference>
<evidence type="ECO:0000256" key="7">
    <source>
        <dbReference type="ARBA" id="ARBA00023136"/>
    </source>
</evidence>
<comment type="function">
    <text evidence="9">Part of the tripartite ATP-independent periplasmic (TRAP) transport system.</text>
</comment>
<evidence type="ECO:0000256" key="5">
    <source>
        <dbReference type="ARBA" id="ARBA00022692"/>
    </source>
</evidence>
<evidence type="ECO:0000259" key="10">
    <source>
        <dbReference type="Pfam" id="PF04290"/>
    </source>
</evidence>
<name>A0A1T4P064_9HYPH</name>
<feature type="transmembrane region" description="Helical" evidence="9">
    <location>
        <begin position="47"/>
        <end position="65"/>
    </location>
</feature>
<evidence type="ECO:0000256" key="1">
    <source>
        <dbReference type="ARBA" id="ARBA00004429"/>
    </source>
</evidence>
<dbReference type="GO" id="GO:0005886">
    <property type="term" value="C:plasma membrane"/>
    <property type="evidence" value="ECO:0007669"/>
    <property type="project" value="UniProtKB-SubCell"/>
</dbReference>
<feature type="domain" description="Tripartite ATP-independent periplasmic transporters DctQ component" evidence="10">
    <location>
        <begin position="23"/>
        <end position="153"/>
    </location>
</feature>
<keyword evidence="2 9" id="KW-0813">Transport</keyword>
<dbReference type="RefSeq" id="WP_078707375.1">
    <property type="nucleotide sequence ID" value="NZ_FUXL01000003.1"/>
</dbReference>
<dbReference type="OrthoDB" id="4964541at2"/>
<dbReference type="InterPro" id="IPR007387">
    <property type="entry name" value="TRAP_DctQ"/>
</dbReference>
<evidence type="ECO:0000256" key="2">
    <source>
        <dbReference type="ARBA" id="ARBA00022448"/>
    </source>
</evidence>
<dbReference type="Proteomes" id="UP000190135">
    <property type="component" value="Unassembled WGS sequence"/>
</dbReference>
<comment type="subunit">
    <text evidence="9">The complex comprises the extracytoplasmic solute receptor protein and the two transmembrane proteins.</text>
</comment>
<feature type="transmembrane region" description="Helical" evidence="9">
    <location>
        <begin position="86"/>
        <end position="108"/>
    </location>
</feature>
<keyword evidence="3" id="KW-1003">Cell membrane</keyword>
<reference evidence="12" key="1">
    <citation type="submission" date="2017-02" db="EMBL/GenBank/DDBJ databases">
        <authorList>
            <person name="Varghese N."/>
            <person name="Submissions S."/>
        </authorList>
    </citation>
    <scope>NUCLEOTIDE SEQUENCE [LARGE SCALE GENOMIC DNA]</scope>
    <source>
        <strain evidence="12">USBA 369</strain>
    </source>
</reference>
<dbReference type="PANTHER" id="PTHR35011:SF2">
    <property type="entry name" value="2,3-DIKETO-L-GULONATE TRAP TRANSPORTER SMALL PERMEASE PROTEIN YIAM"/>
    <property type="match status" value="1"/>
</dbReference>
<evidence type="ECO:0000256" key="9">
    <source>
        <dbReference type="RuleBase" id="RU369079"/>
    </source>
</evidence>
<proteinExistence type="inferred from homology"/>
<protein>
    <recommendedName>
        <fullName evidence="9">TRAP transporter small permease protein</fullName>
    </recommendedName>
</protein>
<feature type="transmembrane region" description="Helical" evidence="9">
    <location>
        <begin position="12"/>
        <end position="32"/>
    </location>
</feature>
<accession>A0A1T4P064</accession>
<dbReference type="STRING" id="1365950.SAMN05428963_103274"/>
<evidence type="ECO:0000313" key="11">
    <source>
        <dbReference type="EMBL" id="SJZ84944.1"/>
    </source>
</evidence>